<dbReference type="Pfam" id="PF11748">
    <property type="entry name" value="DUF3306"/>
    <property type="match status" value="1"/>
</dbReference>
<dbReference type="AlphaFoldDB" id="A0A364NZJ5"/>
<protein>
    <submittedName>
        <fullName evidence="2">DUF3306 domain-containing protein</fullName>
    </submittedName>
</protein>
<dbReference type="EMBL" id="PGTO01000005">
    <property type="protein sequence ID" value="RAU22337.1"/>
    <property type="molecule type" value="Genomic_DNA"/>
</dbReference>
<feature type="region of interest" description="Disordered" evidence="1">
    <location>
        <begin position="1"/>
        <end position="56"/>
    </location>
</feature>
<proteinExistence type="predicted"/>
<name>A0A364NZJ5_9PROT</name>
<evidence type="ECO:0000313" key="3">
    <source>
        <dbReference type="Proteomes" id="UP000251075"/>
    </source>
</evidence>
<evidence type="ECO:0000256" key="1">
    <source>
        <dbReference type="SAM" id="MobiDB-lite"/>
    </source>
</evidence>
<sequence>MSEAFLERWSKRKREAKTAAVVADESPPTPTLPHQGGGSPAEPPEPPADLPSIDSLGAESDYSAFLKPGVPAALRGQALQKLWASNPSLMAPEVMDLHMGDYTSPAVAEVVKTAWRLGKGVLDATELAEEKLASNSEPTQQNPSDV</sequence>
<keyword evidence="3" id="KW-1185">Reference proteome</keyword>
<organism evidence="2 3">
    <name type="scientific">Paramagnetospirillum kuznetsovii</name>
    <dbReference type="NCBI Taxonomy" id="2053833"/>
    <lineage>
        <taxon>Bacteria</taxon>
        <taxon>Pseudomonadati</taxon>
        <taxon>Pseudomonadota</taxon>
        <taxon>Alphaproteobacteria</taxon>
        <taxon>Rhodospirillales</taxon>
        <taxon>Magnetospirillaceae</taxon>
        <taxon>Paramagnetospirillum</taxon>
    </lineage>
</organism>
<dbReference type="OrthoDB" id="8100830at2"/>
<dbReference type="RefSeq" id="WP_112144031.1">
    <property type="nucleotide sequence ID" value="NZ_PGTO01000005.1"/>
</dbReference>
<dbReference type="InterPro" id="IPR021735">
    <property type="entry name" value="DUF3306"/>
</dbReference>
<gene>
    <name evidence="2" type="ORF">CU669_09480</name>
</gene>
<evidence type="ECO:0000313" key="2">
    <source>
        <dbReference type="EMBL" id="RAU22337.1"/>
    </source>
</evidence>
<reference evidence="2 3" key="1">
    <citation type="submission" date="2017-11" db="EMBL/GenBank/DDBJ databases">
        <title>Draft genome sequence of magnetotactic bacterium Magnetospirillum kuznetsovii LBB-42.</title>
        <authorList>
            <person name="Grouzdev D.S."/>
            <person name="Rysina M.S."/>
            <person name="Baslerov R.V."/>
            <person name="Koziaeva V."/>
        </authorList>
    </citation>
    <scope>NUCLEOTIDE SEQUENCE [LARGE SCALE GENOMIC DNA]</scope>
    <source>
        <strain evidence="2 3">LBB-42</strain>
    </source>
</reference>
<comment type="caution">
    <text evidence="2">The sequence shown here is derived from an EMBL/GenBank/DDBJ whole genome shotgun (WGS) entry which is preliminary data.</text>
</comment>
<accession>A0A364NZJ5</accession>
<dbReference type="Proteomes" id="UP000251075">
    <property type="component" value="Unassembled WGS sequence"/>
</dbReference>